<name>A0A6B0YUT0_9CHLR</name>
<dbReference type="InterPro" id="IPR015854">
    <property type="entry name" value="ABC_transpr_LolD-like"/>
</dbReference>
<dbReference type="GO" id="GO:0005886">
    <property type="term" value="C:plasma membrane"/>
    <property type="evidence" value="ECO:0007669"/>
    <property type="project" value="TreeGrafter"/>
</dbReference>
<protein>
    <submittedName>
        <fullName evidence="5">ABC transporter ATP-binding protein</fullName>
    </submittedName>
</protein>
<accession>A0A6B0YUT0</accession>
<keyword evidence="2" id="KW-0547">Nucleotide-binding</keyword>
<evidence type="ECO:0000256" key="1">
    <source>
        <dbReference type="ARBA" id="ARBA00022448"/>
    </source>
</evidence>
<evidence type="ECO:0000256" key="2">
    <source>
        <dbReference type="ARBA" id="ARBA00022741"/>
    </source>
</evidence>
<keyword evidence="1" id="KW-0813">Transport</keyword>
<reference evidence="5" key="1">
    <citation type="submission" date="2019-09" db="EMBL/GenBank/DDBJ databases">
        <title>Characterisation of the sponge microbiome using genome-centric metagenomics.</title>
        <authorList>
            <person name="Engelberts J.P."/>
            <person name="Robbins S.J."/>
            <person name="De Goeij J.M."/>
            <person name="Aranda M."/>
            <person name="Bell S.C."/>
            <person name="Webster N.S."/>
        </authorList>
    </citation>
    <scope>NUCLEOTIDE SEQUENCE</scope>
    <source>
        <strain evidence="5">SB0664_bin_27</strain>
    </source>
</reference>
<dbReference type="PROSITE" id="PS00211">
    <property type="entry name" value="ABC_TRANSPORTER_1"/>
    <property type="match status" value="1"/>
</dbReference>
<dbReference type="GO" id="GO:0016887">
    <property type="term" value="F:ATP hydrolysis activity"/>
    <property type="evidence" value="ECO:0007669"/>
    <property type="project" value="InterPro"/>
</dbReference>
<evidence type="ECO:0000256" key="3">
    <source>
        <dbReference type="ARBA" id="ARBA00022840"/>
    </source>
</evidence>
<feature type="domain" description="ABC transporter" evidence="4">
    <location>
        <begin position="11"/>
        <end position="248"/>
    </location>
</feature>
<organism evidence="5">
    <name type="scientific">Caldilineaceae bacterium SB0664_bin_27</name>
    <dbReference type="NCBI Taxonomy" id="2605260"/>
    <lineage>
        <taxon>Bacteria</taxon>
        <taxon>Bacillati</taxon>
        <taxon>Chloroflexota</taxon>
        <taxon>Caldilineae</taxon>
        <taxon>Caldilineales</taxon>
        <taxon>Caldilineaceae</taxon>
    </lineage>
</organism>
<dbReference type="GO" id="GO:0098796">
    <property type="term" value="C:membrane protein complex"/>
    <property type="evidence" value="ECO:0007669"/>
    <property type="project" value="UniProtKB-ARBA"/>
</dbReference>
<dbReference type="PANTHER" id="PTHR24220:SF86">
    <property type="entry name" value="ABC TRANSPORTER ABCH.1"/>
    <property type="match status" value="1"/>
</dbReference>
<dbReference type="SUPFAM" id="SSF52540">
    <property type="entry name" value="P-loop containing nucleoside triphosphate hydrolases"/>
    <property type="match status" value="1"/>
</dbReference>
<evidence type="ECO:0000313" key="5">
    <source>
        <dbReference type="EMBL" id="MXY94864.1"/>
    </source>
</evidence>
<dbReference type="GO" id="GO:0005524">
    <property type="term" value="F:ATP binding"/>
    <property type="evidence" value="ECO:0007669"/>
    <property type="project" value="UniProtKB-KW"/>
</dbReference>
<keyword evidence="3 5" id="KW-0067">ATP-binding</keyword>
<gene>
    <name evidence="5" type="ORF">F4Y42_15600</name>
</gene>
<dbReference type="FunFam" id="3.40.50.300:FF:000032">
    <property type="entry name" value="Export ABC transporter ATP-binding protein"/>
    <property type="match status" value="1"/>
</dbReference>
<evidence type="ECO:0000259" key="4">
    <source>
        <dbReference type="PROSITE" id="PS50893"/>
    </source>
</evidence>
<dbReference type="PANTHER" id="PTHR24220">
    <property type="entry name" value="IMPORT ATP-BINDING PROTEIN"/>
    <property type="match status" value="1"/>
</dbReference>
<comment type="caution">
    <text evidence="5">The sequence shown here is derived from an EMBL/GenBank/DDBJ whole genome shotgun (WGS) entry which is preliminary data.</text>
</comment>
<dbReference type="Gene3D" id="3.40.50.300">
    <property type="entry name" value="P-loop containing nucleotide triphosphate hydrolases"/>
    <property type="match status" value="1"/>
</dbReference>
<dbReference type="GO" id="GO:0022857">
    <property type="term" value="F:transmembrane transporter activity"/>
    <property type="evidence" value="ECO:0007669"/>
    <property type="project" value="TreeGrafter"/>
</dbReference>
<proteinExistence type="predicted"/>
<dbReference type="PROSITE" id="PS50893">
    <property type="entry name" value="ABC_TRANSPORTER_2"/>
    <property type="match status" value="1"/>
</dbReference>
<dbReference type="InterPro" id="IPR027417">
    <property type="entry name" value="P-loop_NTPase"/>
</dbReference>
<dbReference type="InterPro" id="IPR017871">
    <property type="entry name" value="ABC_transporter-like_CS"/>
</dbReference>
<dbReference type="InterPro" id="IPR017911">
    <property type="entry name" value="MacB-like_ATP-bd"/>
</dbReference>
<sequence>MEHKHSVEPIVRVKNLTKIYGSGETAVRALDGLSVEVQTGEFVAVMGPSGCGKSTLLNMLGALDQPTEGTVWVAGEDLSKLKDVDRFRARTVGFVFQLHNLLPTMTAQENVEVPLQGQIGSRKERKERAVHLMELVGLADRRNHLPGQLSGGQRQRVAIARSLANSPSLILADEPSGALDSQSSDEILTLLAELNSSQGTSIVVVTHDRRVAQATQRILRMQDGKVVSDHRITDPLEEDLRMFAQSQFGQTLLESSRTLHRFVEEQDLAALRQLLLTYDDGAEESGETEAPSSEA</sequence>
<dbReference type="Pfam" id="PF00005">
    <property type="entry name" value="ABC_tran"/>
    <property type="match status" value="1"/>
</dbReference>
<dbReference type="CDD" id="cd03255">
    <property type="entry name" value="ABC_MJ0796_LolCDE_FtsE"/>
    <property type="match status" value="1"/>
</dbReference>
<dbReference type="SMART" id="SM00382">
    <property type="entry name" value="AAA"/>
    <property type="match status" value="1"/>
</dbReference>
<dbReference type="InterPro" id="IPR003593">
    <property type="entry name" value="AAA+_ATPase"/>
</dbReference>
<dbReference type="InterPro" id="IPR003439">
    <property type="entry name" value="ABC_transporter-like_ATP-bd"/>
</dbReference>
<dbReference type="AlphaFoldDB" id="A0A6B0YUT0"/>
<dbReference type="EMBL" id="VXRG01000129">
    <property type="protein sequence ID" value="MXY94864.1"/>
    <property type="molecule type" value="Genomic_DNA"/>
</dbReference>